<dbReference type="Gene3D" id="3.90.70.80">
    <property type="match status" value="1"/>
</dbReference>
<proteinExistence type="predicted"/>
<dbReference type="Proteomes" id="UP000317494">
    <property type="component" value="Unassembled WGS sequence"/>
</dbReference>
<dbReference type="PROSITE" id="PS50802">
    <property type="entry name" value="OTU"/>
    <property type="match status" value="1"/>
</dbReference>
<feature type="region of interest" description="Disordered" evidence="1">
    <location>
        <begin position="328"/>
        <end position="347"/>
    </location>
</feature>
<dbReference type="Pfam" id="PF02338">
    <property type="entry name" value="OTU"/>
    <property type="match status" value="1"/>
</dbReference>
<evidence type="ECO:0000256" key="1">
    <source>
        <dbReference type="SAM" id="MobiDB-lite"/>
    </source>
</evidence>
<reference evidence="3 4" key="1">
    <citation type="journal article" date="2019" name="Sci. Rep.">
        <title>Comparative genomics of chytrid fungi reveal insights into the obligate biotrophic and pathogenic lifestyle of Synchytrium endobioticum.</title>
        <authorList>
            <person name="van de Vossenberg B.T.L.H."/>
            <person name="Warris S."/>
            <person name="Nguyen H.D.T."/>
            <person name="van Gent-Pelzer M.P.E."/>
            <person name="Joly D.L."/>
            <person name="van de Geest H.C."/>
            <person name="Bonants P.J.M."/>
            <person name="Smith D.S."/>
            <person name="Levesque C.A."/>
            <person name="van der Lee T.A.J."/>
        </authorList>
    </citation>
    <scope>NUCLEOTIDE SEQUENCE [LARGE SCALE GENOMIC DNA]</scope>
    <source>
        <strain evidence="3 4">MB42</strain>
    </source>
</reference>
<feature type="region of interest" description="Disordered" evidence="1">
    <location>
        <begin position="1"/>
        <end position="50"/>
    </location>
</feature>
<accession>A0A507D9B6</accession>
<dbReference type="CDD" id="cd22756">
    <property type="entry name" value="OTU_OTUD3-like"/>
    <property type="match status" value="1"/>
</dbReference>
<feature type="compositionally biased region" description="Basic and acidic residues" evidence="1">
    <location>
        <begin position="328"/>
        <end position="341"/>
    </location>
</feature>
<keyword evidence="4" id="KW-1185">Reference proteome</keyword>
<dbReference type="InterPro" id="IPR003323">
    <property type="entry name" value="OTU_dom"/>
</dbReference>
<evidence type="ECO:0000313" key="3">
    <source>
        <dbReference type="EMBL" id="TPX47480.1"/>
    </source>
</evidence>
<dbReference type="STRING" id="286115.A0A507D9B6"/>
<feature type="region of interest" description="Disordered" evidence="1">
    <location>
        <begin position="208"/>
        <end position="240"/>
    </location>
</feature>
<dbReference type="EMBL" id="QEAN01000115">
    <property type="protein sequence ID" value="TPX47480.1"/>
    <property type="molecule type" value="Genomic_DNA"/>
</dbReference>
<protein>
    <recommendedName>
        <fullName evidence="2">OTU domain-containing protein</fullName>
    </recommendedName>
</protein>
<feature type="region of interest" description="Disordered" evidence="1">
    <location>
        <begin position="355"/>
        <end position="388"/>
    </location>
</feature>
<comment type="caution">
    <text evidence="3">The sequence shown here is derived from an EMBL/GenBank/DDBJ whole genome shotgun (WGS) entry which is preliminary data.</text>
</comment>
<dbReference type="AlphaFoldDB" id="A0A507D9B6"/>
<feature type="domain" description="OTU" evidence="2">
    <location>
        <begin position="71"/>
        <end position="202"/>
    </location>
</feature>
<feature type="compositionally biased region" description="Basic and acidic residues" evidence="1">
    <location>
        <begin position="364"/>
        <end position="388"/>
    </location>
</feature>
<dbReference type="InterPro" id="IPR050704">
    <property type="entry name" value="Peptidase_C85-like"/>
</dbReference>
<sequence>MTRKKQQQQARRKQRSSNQQPRANETKREGDEDEANGKQERRRQRGKIDLSGWGFSGHSKALEASLHKLGLRLKDMNGDGNCLFSSLSDQVFGNPSQHSYIRTRVVQHIGSHRAQYEPFVALEEDGGFDAHVDRMGRAGCYGGNAELVAFARDFNAEVFVHQANAPVWIIVPDAGDRDGQAGRIRVHVAYHSWEHYSSVRNMDGPMDGPPAIVVRQPGATKEPDSDAPGTPAAGGGHPSSLETMIMKAVGLDDVDRVRTKLKACSGDPNRVIYELYEEIEKEGEDNKGGDISAGAVDRGECVASSPKSVPQNGAEGVDCAAPLDASREAPRCDAHDQKEPENTAQPAAATARGMLGKGISTAEPAKERKPSNRERKDAAKKARKENNVNKKRMNAVLSSTSVVASKASVGILTDGVSAISI</sequence>
<evidence type="ECO:0000259" key="2">
    <source>
        <dbReference type="PROSITE" id="PS50802"/>
    </source>
</evidence>
<dbReference type="PANTHER" id="PTHR12419">
    <property type="entry name" value="OTU DOMAIN CONTAINING PROTEIN"/>
    <property type="match status" value="1"/>
</dbReference>
<dbReference type="SUPFAM" id="SSF54001">
    <property type="entry name" value="Cysteine proteinases"/>
    <property type="match status" value="1"/>
</dbReference>
<feature type="compositionally biased region" description="Basic residues" evidence="1">
    <location>
        <begin position="1"/>
        <end position="15"/>
    </location>
</feature>
<organism evidence="3 4">
    <name type="scientific">Synchytrium endobioticum</name>
    <dbReference type="NCBI Taxonomy" id="286115"/>
    <lineage>
        <taxon>Eukaryota</taxon>
        <taxon>Fungi</taxon>
        <taxon>Fungi incertae sedis</taxon>
        <taxon>Chytridiomycota</taxon>
        <taxon>Chytridiomycota incertae sedis</taxon>
        <taxon>Chytridiomycetes</taxon>
        <taxon>Synchytriales</taxon>
        <taxon>Synchytriaceae</taxon>
        <taxon>Synchytrium</taxon>
    </lineage>
</organism>
<evidence type="ECO:0000313" key="4">
    <source>
        <dbReference type="Proteomes" id="UP000317494"/>
    </source>
</evidence>
<dbReference type="InterPro" id="IPR038765">
    <property type="entry name" value="Papain-like_cys_pep_sf"/>
</dbReference>
<dbReference type="PANTHER" id="PTHR12419:SF7">
    <property type="entry name" value="OTU DOMAIN-CONTAINING PROTEIN 3"/>
    <property type="match status" value="1"/>
</dbReference>
<dbReference type="GO" id="GO:0004843">
    <property type="term" value="F:cysteine-type deubiquitinase activity"/>
    <property type="evidence" value="ECO:0007669"/>
    <property type="project" value="TreeGrafter"/>
</dbReference>
<gene>
    <name evidence="3" type="ORF">SeMB42_g03304</name>
</gene>
<name>A0A507D9B6_9FUNG</name>
<dbReference type="GO" id="GO:0016579">
    <property type="term" value="P:protein deubiquitination"/>
    <property type="evidence" value="ECO:0007669"/>
    <property type="project" value="TreeGrafter"/>
</dbReference>
<feature type="compositionally biased region" description="Basic and acidic residues" evidence="1">
    <location>
        <begin position="24"/>
        <end position="39"/>
    </location>
</feature>
<dbReference type="VEuPathDB" id="FungiDB:SeMB42_g03304"/>